<comment type="caution">
    <text evidence="2">The sequence shown here is derived from an EMBL/GenBank/DDBJ whole genome shotgun (WGS) entry which is preliminary data.</text>
</comment>
<proteinExistence type="predicted"/>
<name>A0A4Y4DPW3_GLUUR</name>
<feature type="compositionally biased region" description="Low complexity" evidence="1">
    <location>
        <begin position="109"/>
        <end position="135"/>
    </location>
</feature>
<sequence>MARKPKLDTILADAVDAARQSLTQIATEAEIGEYLGATAEGERLVTHRFVSHKKGYQGWTWFSTLARVPRAKTKDLTVCEVGIVAGEGSLLAPAWVPWAERLAKEEIEAAAAAEAAQEEGAQPQAEGGEAPAEQPSDTSANEQAAEAEAVSDEEEAEAGNEPELADAQEEEQVQAPKSPARRQVRRRRTAQRTAARRRAAQRNRARKDS</sequence>
<evidence type="ECO:0000313" key="2">
    <source>
        <dbReference type="EMBL" id="GED05580.1"/>
    </source>
</evidence>
<organism evidence="2 3">
    <name type="scientific">Glutamicibacter uratoxydans</name>
    <name type="common">Arthrobacter uratoxydans</name>
    <dbReference type="NCBI Taxonomy" id="43667"/>
    <lineage>
        <taxon>Bacteria</taxon>
        <taxon>Bacillati</taxon>
        <taxon>Actinomycetota</taxon>
        <taxon>Actinomycetes</taxon>
        <taxon>Micrococcales</taxon>
        <taxon>Micrococcaceae</taxon>
        <taxon>Glutamicibacter</taxon>
    </lineage>
</organism>
<dbReference type="Proteomes" id="UP000316612">
    <property type="component" value="Unassembled WGS sequence"/>
</dbReference>
<feature type="region of interest" description="Disordered" evidence="1">
    <location>
        <begin position="109"/>
        <end position="209"/>
    </location>
</feature>
<evidence type="ECO:0000313" key="3">
    <source>
        <dbReference type="Proteomes" id="UP000316612"/>
    </source>
</evidence>
<feature type="compositionally biased region" description="Acidic residues" evidence="1">
    <location>
        <begin position="149"/>
        <end position="172"/>
    </location>
</feature>
<dbReference type="EMBL" id="BJNY01000005">
    <property type="protein sequence ID" value="GED05580.1"/>
    <property type="molecule type" value="Genomic_DNA"/>
</dbReference>
<reference evidence="2 3" key="1">
    <citation type="submission" date="2019-06" db="EMBL/GenBank/DDBJ databases">
        <title>Whole genome shotgun sequence of Glutamicibacter uratoxydans NBRC 15515.</title>
        <authorList>
            <person name="Hosoyama A."/>
            <person name="Uohara A."/>
            <person name="Ohji S."/>
            <person name="Ichikawa N."/>
        </authorList>
    </citation>
    <scope>NUCLEOTIDE SEQUENCE [LARGE SCALE GENOMIC DNA]</scope>
    <source>
        <strain evidence="2 3">NBRC 15515</strain>
    </source>
</reference>
<dbReference type="RefSeq" id="WP_141362799.1">
    <property type="nucleotide sequence ID" value="NZ_BAAAJL010000008.1"/>
</dbReference>
<feature type="compositionally biased region" description="Basic residues" evidence="1">
    <location>
        <begin position="179"/>
        <end position="209"/>
    </location>
</feature>
<gene>
    <name evidence="2" type="ORF">AUR04nite_11120</name>
</gene>
<dbReference type="OrthoDB" id="3210158at2"/>
<dbReference type="AlphaFoldDB" id="A0A4Y4DPW3"/>
<protein>
    <recommendedName>
        <fullName evidence="4">DUF3027 domain-containing protein</fullName>
    </recommendedName>
</protein>
<dbReference type="Pfam" id="PF11228">
    <property type="entry name" value="DUF3027"/>
    <property type="match status" value="1"/>
</dbReference>
<accession>A0A4Y4DPW3</accession>
<evidence type="ECO:0000256" key="1">
    <source>
        <dbReference type="SAM" id="MobiDB-lite"/>
    </source>
</evidence>
<keyword evidence="3" id="KW-1185">Reference proteome</keyword>
<dbReference type="InterPro" id="IPR021391">
    <property type="entry name" value="DUF3027"/>
</dbReference>
<evidence type="ECO:0008006" key="4">
    <source>
        <dbReference type="Google" id="ProtNLM"/>
    </source>
</evidence>